<evidence type="ECO:0000256" key="3">
    <source>
        <dbReference type="ARBA" id="ARBA00021714"/>
    </source>
</evidence>
<accession>A0A382YY90</accession>
<evidence type="ECO:0000256" key="12">
    <source>
        <dbReference type="ARBA" id="ARBA00023225"/>
    </source>
</evidence>
<protein>
    <recommendedName>
        <fullName evidence="3">Flagellar biosynthetic protein FliP</fullName>
    </recommendedName>
</protein>
<feature type="transmembrane region" description="Helical" evidence="13">
    <location>
        <begin position="138"/>
        <end position="158"/>
    </location>
</feature>
<dbReference type="InterPro" id="IPR005837">
    <property type="entry name" value="FliP"/>
</dbReference>
<evidence type="ECO:0000256" key="2">
    <source>
        <dbReference type="ARBA" id="ARBA00004651"/>
    </source>
</evidence>
<evidence type="ECO:0000256" key="11">
    <source>
        <dbReference type="ARBA" id="ARBA00023143"/>
    </source>
</evidence>
<keyword evidence="4" id="KW-0813">Transport</keyword>
<keyword evidence="6 13" id="KW-0812">Transmembrane</keyword>
<organism evidence="14">
    <name type="scientific">marine metagenome</name>
    <dbReference type="NCBI Taxonomy" id="408172"/>
    <lineage>
        <taxon>unclassified sequences</taxon>
        <taxon>metagenomes</taxon>
        <taxon>ecological metagenomes</taxon>
    </lineage>
</organism>
<evidence type="ECO:0000256" key="6">
    <source>
        <dbReference type="ARBA" id="ARBA00022692"/>
    </source>
</evidence>
<evidence type="ECO:0000256" key="8">
    <source>
        <dbReference type="ARBA" id="ARBA00022927"/>
    </source>
</evidence>
<dbReference type="EMBL" id="UINC01179463">
    <property type="protein sequence ID" value="SVD88153.1"/>
    <property type="molecule type" value="Genomic_DNA"/>
</dbReference>
<keyword evidence="10 13" id="KW-0472">Membrane</keyword>
<evidence type="ECO:0000256" key="10">
    <source>
        <dbReference type="ARBA" id="ARBA00023136"/>
    </source>
</evidence>
<evidence type="ECO:0000256" key="5">
    <source>
        <dbReference type="ARBA" id="ARBA00022475"/>
    </source>
</evidence>
<dbReference type="PANTHER" id="PTHR30587:SF0">
    <property type="entry name" value="FLAGELLAR BIOSYNTHETIC PROTEIN FLIP"/>
    <property type="match status" value="1"/>
</dbReference>
<keyword evidence="7" id="KW-1005">Bacterial flagellum biogenesis</keyword>
<gene>
    <name evidence="14" type="ORF">METZ01_LOCUS441007</name>
</gene>
<evidence type="ECO:0000313" key="14">
    <source>
        <dbReference type="EMBL" id="SVD88153.1"/>
    </source>
</evidence>
<comment type="subcellular location">
    <subcellularLocation>
        <location evidence="1">Bacterial flagellum basal body</location>
    </subcellularLocation>
    <subcellularLocation>
        <location evidence="2">Cell membrane</location>
        <topology evidence="2">Multi-pass membrane protein</topology>
    </subcellularLocation>
</comment>
<dbReference type="InterPro" id="IPR005838">
    <property type="entry name" value="T3SS_IM_P"/>
</dbReference>
<keyword evidence="9 13" id="KW-1133">Transmembrane helix</keyword>
<dbReference type="Pfam" id="PF00813">
    <property type="entry name" value="FliP"/>
    <property type="match status" value="1"/>
</dbReference>
<proteinExistence type="predicted"/>
<evidence type="ECO:0000256" key="13">
    <source>
        <dbReference type="SAM" id="Phobius"/>
    </source>
</evidence>
<reference evidence="14" key="1">
    <citation type="submission" date="2018-05" db="EMBL/GenBank/DDBJ databases">
        <authorList>
            <person name="Lanie J.A."/>
            <person name="Ng W.-L."/>
            <person name="Kazmierczak K.M."/>
            <person name="Andrzejewski T.M."/>
            <person name="Davidsen T.M."/>
            <person name="Wayne K.J."/>
            <person name="Tettelin H."/>
            <person name="Glass J.I."/>
            <person name="Rusch D."/>
            <person name="Podicherti R."/>
            <person name="Tsui H.-C.T."/>
            <person name="Winkler M.E."/>
        </authorList>
    </citation>
    <scope>NUCLEOTIDE SEQUENCE</scope>
</reference>
<dbReference type="GO" id="GO:0009306">
    <property type="term" value="P:protein secretion"/>
    <property type="evidence" value="ECO:0007669"/>
    <property type="project" value="InterPro"/>
</dbReference>
<evidence type="ECO:0000256" key="4">
    <source>
        <dbReference type="ARBA" id="ARBA00022448"/>
    </source>
</evidence>
<dbReference type="PRINTS" id="PR00951">
    <property type="entry name" value="FLGBIOSNFLIP"/>
</dbReference>
<dbReference type="PROSITE" id="PS01060">
    <property type="entry name" value="FLIP_1"/>
    <property type="match status" value="1"/>
</dbReference>
<sequence>QQVVMGLALFLSLAIMWPIGESMYETAAVPYMEGEISGQEAFVIGVVPLRKFMLRQTRQADLELFYGISQTARPNLPSDVGMHLLVPAFIISELRTAFEMGFMVFIPFLMLDMVVASLTMSLGLVMLPPALISMPLKLMLFVLADGWNLLIGSLVRSFG</sequence>
<dbReference type="GO" id="GO:0009425">
    <property type="term" value="C:bacterial-type flagellum basal body"/>
    <property type="evidence" value="ECO:0007669"/>
    <property type="project" value="UniProtKB-SubCell"/>
</dbReference>
<feature type="transmembrane region" description="Helical" evidence="13">
    <location>
        <begin position="102"/>
        <end position="126"/>
    </location>
</feature>
<dbReference type="PANTHER" id="PTHR30587">
    <property type="entry name" value="FLAGELLAR BIOSYNTHETIC PROTEIN FLIP"/>
    <property type="match status" value="1"/>
</dbReference>
<keyword evidence="5" id="KW-1003">Cell membrane</keyword>
<keyword evidence="11" id="KW-0975">Bacterial flagellum</keyword>
<dbReference type="AlphaFoldDB" id="A0A382YY90"/>
<keyword evidence="8" id="KW-0653">Protein transport</keyword>
<evidence type="ECO:0000256" key="9">
    <source>
        <dbReference type="ARBA" id="ARBA00022989"/>
    </source>
</evidence>
<evidence type="ECO:0000256" key="1">
    <source>
        <dbReference type="ARBA" id="ARBA00004117"/>
    </source>
</evidence>
<evidence type="ECO:0000256" key="7">
    <source>
        <dbReference type="ARBA" id="ARBA00022795"/>
    </source>
</evidence>
<feature type="non-terminal residue" evidence="14">
    <location>
        <position position="1"/>
    </location>
</feature>
<name>A0A382YY90_9ZZZZ</name>
<dbReference type="PROSITE" id="PS01061">
    <property type="entry name" value="FLIP_2"/>
    <property type="match status" value="1"/>
</dbReference>
<keyword evidence="12" id="KW-1006">Bacterial flagellum protein export</keyword>
<dbReference type="GO" id="GO:0005886">
    <property type="term" value="C:plasma membrane"/>
    <property type="evidence" value="ECO:0007669"/>
    <property type="project" value="UniProtKB-SubCell"/>
</dbReference>
<dbReference type="GO" id="GO:0044781">
    <property type="term" value="P:bacterial-type flagellum organization"/>
    <property type="evidence" value="ECO:0007669"/>
    <property type="project" value="UniProtKB-KW"/>
</dbReference>